<dbReference type="Pfam" id="PF00376">
    <property type="entry name" value="MerR"/>
    <property type="match status" value="2"/>
</dbReference>
<evidence type="ECO:0000313" key="5">
    <source>
        <dbReference type="Proteomes" id="UP000318380"/>
    </source>
</evidence>
<gene>
    <name evidence="4" type="ORF">FB561_3832</name>
</gene>
<dbReference type="GO" id="GO:0003700">
    <property type="term" value="F:DNA-binding transcription factor activity"/>
    <property type="evidence" value="ECO:0007669"/>
    <property type="project" value="InterPro"/>
</dbReference>
<sequence>MRKPSSGASRAIRGSVLAHEAGISVQQVRNYEQAGLLPRATRTAAGYREFDESHRRALIAARALVRAYGWDGAVTILAAVHRDDRQTAVAQVDRAHAQLDRERERIQRALQAFEVVVTHPLDTDPRMSAALDQMARQGTHLRIGQLAALLGVRTSTLRFWEQAGLIRPGRERATGYRVFDIGAARDAHLVRLLREGNFPTTIIRAALDEMHSSPDGRPDRVGAELSRRNAQLHERSWARLRADAALVAYLDWRDGQNT</sequence>
<evidence type="ECO:0000256" key="2">
    <source>
        <dbReference type="SAM" id="Coils"/>
    </source>
</evidence>
<accession>A0A561BV85</accession>
<dbReference type="PANTHER" id="PTHR30204:SF93">
    <property type="entry name" value="HTH MERR-TYPE DOMAIN-CONTAINING PROTEIN"/>
    <property type="match status" value="1"/>
</dbReference>
<dbReference type="OrthoDB" id="3826383at2"/>
<dbReference type="InterPro" id="IPR009061">
    <property type="entry name" value="DNA-bd_dom_put_sf"/>
</dbReference>
<evidence type="ECO:0000259" key="3">
    <source>
        <dbReference type="PROSITE" id="PS50937"/>
    </source>
</evidence>
<evidence type="ECO:0000313" key="4">
    <source>
        <dbReference type="EMBL" id="TWD82692.1"/>
    </source>
</evidence>
<dbReference type="InterPro" id="IPR047057">
    <property type="entry name" value="MerR_fam"/>
</dbReference>
<proteinExistence type="predicted"/>
<comment type="caution">
    <text evidence="4">The sequence shown here is derived from an EMBL/GenBank/DDBJ whole genome shotgun (WGS) entry which is preliminary data.</text>
</comment>
<dbReference type="AlphaFoldDB" id="A0A561BV85"/>
<name>A0A561BV85_9ACTN</name>
<dbReference type="EMBL" id="VIVK01000001">
    <property type="protein sequence ID" value="TWD82692.1"/>
    <property type="molecule type" value="Genomic_DNA"/>
</dbReference>
<keyword evidence="1 4" id="KW-0238">DNA-binding</keyword>
<reference evidence="4 5" key="1">
    <citation type="submission" date="2019-06" db="EMBL/GenBank/DDBJ databases">
        <title>Sequencing the genomes of 1000 actinobacteria strains.</title>
        <authorList>
            <person name="Klenk H.-P."/>
        </authorList>
    </citation>
    <scope>NUCLEOTIDE SEQUENCE [LARGE SCALE GENOMIC DNA]</scope>
    <source>
        <strain evidence="4 5">DSM 24683</strain>
    </source>
</reference>
<dbReference type="Gene3D" id="1.10.1660.10">
    <property type="match status" value="2"/>
</dbReference>
<protein>
    <submittedName>
        <fullName evidence="4">DNA-binding transcriptional MerR regulator</fullName>
    </submittedName>
</protein>
<dbReference type="PANTHER" id="PTHR30204">
    <property type="entry name" value="REDOX-CYCLING DRUG-SENSING TRANSCRIPTIONAL ACTIVATOR SOXR"/>
    <property type="match status" value="1"/>
</dbReference>
<feature type="domain" description="HTH merR-type" evidence="3">
    <location>
        <begin position="15"/>
        <end position="54"/>
    </location>
</feature>
<keyword evidence="5" id="KW-1185">Reference proteome</keyword>
<dbReference type="SMART" id="SM00422">
    <property type="entry name" value="HTH_MERR"/>
    <property type="match status" value="2"/>
</dbReference>
<dbReference type="SUPFAM" id="SSF46955">
    <property type="entry name" value="Putative DNA-binding domain"/>
    <property type="match status" value="2"/>
</dbReference>
<dbReference type="PROSITE" id="PS50937">
    <property type="entry name" value="HTH_MERR_2"/>
    <property type="match status" value="2"/>
</dbReference>
<organism evidence="4 5">
    <name type="scientific">Kribbella amoyensis</name>
    <dbReference type="NCBI Taxonomy" id="996641"/>
    <lineage>
        <taxon>Bacteria</taxon>
        <taxon>Bacillati</taxon>
        <taxon>Actinomycetota</taxon>
        <taxon>Actinomycetes</taxon>
        <taxon>Propionibacteriales</taxon>
        <taxon>Kribbellaceae</taxon>
        <taxon>Kribbella</taxon>
    </lineage>
</organism>
<dbReference type="InterPro" id="IPR000551">
    <property type="entry name" value="MerR-type_HTH_dom"/>
</dbReference>
<dbReference type="PROSITE" id="PS00552">
    <property type="entry name" value="HTH_MERR_1"/>
    <property type="match status" value="1"/>
</dbReference>
<feature type="domain" description="HTH merR-type" evidence="3">
    <location>
        <begin position="140"/>
        <end position="209"/>
    </location>
</feature>
<keyword evidence="2" id="KW-0175">Coiled coil</keyword>
<dbReference type="GO" id="GO:0003677">
    <property type="term" value="F:DNA binding"/>
    <property type="evidence" value="ECO:0007669"/>
    <property type="project" value="UniProtKB-KW"/>
</dbReference>
<feature type="coiled-coil region" evidence="2">
    <location>
        <begin position="85"/>
        <end position="116"/>
    </location>
</feature>
<evidence type="ECO:0000256" key="1">
    <source>
        <dbReference type="ARBA" id="ARBA00023125"/>
    </source>
</evidence>
<dbReference type="Proteomes" id="UP000318380">
    <property type="component" value="Unassembled WGS sequence"/>
</dbReference>